<evidence type="ECO:0000313" key="1">
    <source>
        <dbReference type="EMBL" id="EOZ91574.1"/>
    </source>
</evidence>
<evidence type="ECO:0000313" key="2">
    <source>
        <dbReference type="Proteomes" id="UP000006073"/>
    </source>
</evidence>
<sequence length="155" mass="17525">MKDEDPKGNVNLKVGGNLSGFVNGKQINYEESQVIVYGLSNTVGIIGRERAHPDTTNQLRIVIPLEPKTGVFDHQDNGFDVNYEVITFNNESGYGFNRNKTSKIEITEYEKLGSIQDTTYYSVKGTFERAGMLNMGNDMLSITDGEFDFIYKIWF</sequence>
<proteinExistence type="predicted"/>
<organism evidence="1 2">
    <name type="scientific">Indibacter alkaliphilus (strain CCUG 57479 / KCTC 22604 / LW1)</name>
    <dbReference type="NCBI Taxonomy" id="1189612"/>
    <lineage>
        <taxon>Bacteria</taxon>
        <taxon>Pseudomonadati</taxon>
        <taxon>Bacteroidota</taxon>
        <taxon>Cytophagia</taxon>
        <taxon>Cytophagales</taxon>
        <taxon>Cyclobacteriaceae</taxon>
    </lineage>
</organism>
<comment type="caution">
    <text evidence="1">The sequence shown here is derived from an EMBL/GenBank/DDBJ whole genome shotgun (WGS) entry which is preliminary data.</text>
</comment>
<protein>
    <submittedName>
        <fullName evidence="1">Uncharacterized protein</fullName>
    </submittedName>
</protein>
<dbReference type="AlphaFoldDB" id="S2CYD3"/>
<name>S2CYD3_INDAL</name>
<gene>
    <name evidence="1" type="ORF">A33Q_4642</name>
</gene>
<reference evidence="1 2" key="1">
    <citation type="journal article" date="2013" name="Genome Announc.">
        <title>Draft Genome Sequence of Indibacter alkaliphilus Strain LW1T, Isolated from Lonar Lake, a Haloalkaline Lake in the Buldana District of Maharashtra, India.</title>
        <authorList>
            <person name="Singh A."/>
            <person name="Kumar Jangir P."/>
            <person name="Sharma R."/>
            <person name="Singh A."/>
            <person name="Kumar Pinnaka A."/>
            <person name="Shivaji S."/>
        </authorList>
    </citation>
    <scope>NUCLEOTIDE SEQUENCE [LARGE SCALE GENOMIC DNA]</scope>
    <source>
        <strain evidence="2">CCUG 57479 / KCTC 22604 / LW1</strain>
    </source>
</reference>
<accession>S2CYD3</accession>
<dbReference type="STRING" id="1189612.A33Q_4642"/>
<dbReference type="Proteomes" id="UP000006073">
    <property type="component" value="Unassembled WGS sequence"/>
</dbReference>
<dbReference type="EMBL" id="ALWO02000054">
    <property type="protein sequence ID" value="EOZ91574.1"/>
    <property type="molecule type" value="Genomic_DNA"/>
</dbReference>
<keyword evidence="2" id="KW-1185">Reference proteome</keyword>